<feature type="transmembrane region" description="Helical" evidence="5">
    <location>
        <begin position="78"/>
        <end position="101"/>
    </location>
</feature>
<dbReference type="Proteomes" id="UP001240447">
    <property type="component" value="Unassembled WGS sequence"/>
</dbReference>
<sequence length="102" mass="11113">MTDTGLANERTGLAWQRTALSIAAGAAIVARFTFDRLGVVAVAVLAVSVLLCAWVFVESRWRYAQHTGERLRRRQRGGRAPLFLTIATCLIAVTEATALALR</sequence>
<keyword evidence="4 5" id="KW-0472">Membrane</keyword>
<gene>
    <name evidence="7" type="ORF">J2S59_003214</name>
</gene>
<keyword evidence="2 5" id="KW-0812">Transmembrane</keyword>
<feature type="transmembrane region" description="Helical" evidence="5">
    <location>
        <begin position="12"/>
        <end position="32"/>
    </location>
</feature>
<evidence type="ECO:0000313" key="7">
    <source>
        <dbReference type="EMBL" id="MDP9823405.1"/>
    </source>
</evidence>
<evidence type="ECO:0000256" key="3">
    <source>
        <dbReference type="ARBA" id="ARBA00022989"/>
    </source>
</evidence>
<name>A0ABT9NSK7_9ACTN</name>
<keyword evidence="8" id="KW-1185">Reference proteome</keyword>
<proteinExistence type="predicted"/>
<dbReference type="Pfam" id="PF02656">
    <property type="entry name" value="DUF202"/>
    <property type="match status" value="1"/>
</dbReference>
<dbReference type="RefSeq" id="WP_068121802.1">
    <property type="nucleotide sequence ID" value="NZ_CCXJ01000428.1"/>
</dbReference>
<comment type="caution">
    <text evidence="7">The sequence shown here is derived from an EMBL/GenBank/DDBJ whole genome shotgun (WGS) entry which is preliminary data.</text>
</comment>
<accession>A0ABT9NSK7</accession>
<evidence type="ECO:0000256" key="4">
    <source>
        <dbReference type="ARBA" id="ARBA00023136"/>
    </source>
</evidence>
<comment type="subcellular location">
    <subcellularLocation>
        <location evidence="1">Endomembrane system</location>
        <topology evidence="1">Multi-pass membrane protein</topology>
    </subcellularLocation>
</comment>
<evidence type="ECO:0000256" key="2">
    <source>
        <dbReference type="ARBA" id="ARBA00022692"/>
    </source>
</evidence>
<feature type="domain" description="DUF202" evidence="6">
    <location>
        <begin position="3"/>
        <end position="65"/>
    </location>
</feature>
<evidence type="ECO:0000313" key="8">
    <source>
        <dbReference type="Proteomes" id="UP001240447"/>
    </source>
</evidence>
<protein>
    <submittedName>
        <fullName evidence="7">Uncharacterized membrane protein YidH (DUF202 family)</fullName>
    </submittedName>
</protein>
<evidence type="ECO:0000256" key="1">
    <source>
        <dbReference type="ARBA" id="ARBA00004127"/>
    </source>
</evidence>
<organism evidence="7 8">
    <name type="scientific">Nocardioides massiliensis</name>
    <dbReference type="NCBI Taxonomy" id="1325935"/>
    <lineage>
        <taxon>Bacteria</taxon>
        <taxon>Bacillati</taxon>
        <taxon>Actinomycetota</taxon>
        <taxon>Actinomycetes</taxon>
        <taxon>Propionibacteriales</taxon>
        <taxon>Nocardioidaceae</taxon>
        <taxon>Nocardioides</taxon>
    </lineage>
</organism>
<evidence type="ECO:0000259" key="6">
    <source>
        <dbReference type="Pfam" id="PF02656"/>
    </source>
</evidence>
<reference evidence="7 8" key="1">
    <citation type="submission" date="2023-07" db="EMBL/GenBank/DDBJ databases">
        <title>Sequencing the genomes of 1000 actinobacteria strains.</title>
        <authorList>
            <person name="Klenk H.-P."/>
        </authorList>
    </citation>
    <scope>NUCLEOTIDE SEQUENCE [LARGE SCALE GENOMIC DNA]</scope>
    <source>
        <strain evidence="7 8">GD13</strain>
    </source>
</reference>
<dbReference type="InterPro" id="IPR003807">
    <property type="entry name" value="DUF202"/>
</dbReference>
<evidence type="ECO:0000256" key="5">
    <source>
        <dbReference type="SAM" id="Phobius"/>
    </source>
</evidence>
<dbReference type="EMBL" id="JAUSQM010000001">
    <property type="protein sequence ID" value="MDP9823405.1"/>
    <property type="molecule type" value="Genomic_DNA"/>
</dbReference>
<keyword evidence="3 5" id="KW-1133">Transmembrane helix</keyword>
<feature type="transmembrane region" description="Helical" evidence="5">
    <location>
        <begin position="38"/>
        <end position="57"/>
    </location>
</feature>